<evidence type="ECO:0000259" key="2">
    <source>
        <dbReference type="Pfam" id="PF18917"/>
    </source>
</evidence>
<accession>A0A917JCA4</accession>
<keyword evidence="1" id="KW-1133">Transmembrane helix</keyword>
<evidence type="ECO:0000313" key="3">
    <source>
        <dbReference type="EMBL" id="GGI52464.1"/>
    </source>
</evidence>
<evidence type="ECO:0000256" key="1">
    <source>
        <dbReference type="SAM" id="Phobius"/>
    </source>
</evidence>
<dbReference type="Pfam" id="PF18917">
    <property type="entry name" value="LiaI-LiaF-like_TM1"/>
    <property type="match status" value="1"/>
</dbReference>
<dbReference type="RefSeq" id="WP_188418571.1">
    <property type="nucleotide sequence ID" value="NZ_BMDO01000013.1"/>
</dbReference>
<reference evidence="3" key="2">
    <citation type="submission" date="2020-09" db="EMBL/GenBank/DDBJ databases">
        <authorList>
            <person name="Sun Q."/>
            <person name="Sedlacek I."/>
        </authorList>
    </citation>
    <scope>NUCLEOTIDE SEQUENCE</scope>
    <source>
        <strain evidence="3">CCM 8711</strain>
    </source>
</reference>
<dbReference type="AlphaFoldDB" id="A0A917JCA4"/>
<proteinExistence type="predicted"/>
<sequence length="325" mass="35624">MKNDRLFSGLVLVIIGTVFLLNNFGVIDFHWGNLFRLWPVFLVIGGINLLLANTRTAWATALKVLVLVAGLGFILFANINRRDESGSRFNFNFNDDRNDDDDVDTAYTDGDSKGSKGISSAYQQAYTPDVKRASLFISGGATSFILNSTTDSLFKASTRETFGNYFLTMNKSDSTASLVFKMKDHNNKFHWDSDRKNEARISLNTLPVWDIDLKGGAAEINFDLTPFKVSKLDISGGATSSKIKLANNVPVTEVSVSTGASEVEISIPKNAACDITVHSGLSSNDFEGFTKVNGSHYTTPGFDGAAKKIYIRLKGGVSDFEVKRY</sequence>
<feature type="domain" description="LiaI-LiaF-like transmembrane region" evidence="2">
    <location>
        <begin position="6"/>
        <end position="50"/>
    </location>
</feature>
<dbReference type="InterPro" id="IPR043726">
    <property type="entry name" value="LiaI-LiaF-like_TM1"/>
</dbReference>
<dbReference type="EMBL" id="BMDO01000013">
    <property type="protein sequence ID" value="GGI52464.1"/>
    <property type="molecule type" value="Genomic_DNA"/>
</dbReference>
<gene>
    <name evidence="3" type="ORF">GCM10011425_36760</name>
</gene>
<name>A0A917JCA4_9SPHI</name>
<dbReference type="Proteomes" id="UP000662074">
    <property type="component" value="Unassembled WGS sequence"/>
</dbReference>
<feature type="transmembrane region" description="Helical" evidence="1">
    <location>
        <begin position="57"/>
        <end position="79"/>
    </location>
</feature>
<organism evidence="3 4">
    <name type="scientific">Mucilaginibacter galii</name>
    <dbReference type="NCBI Taxonomy" id="2005073"/>
    <lineage>
        <taxon>Bacteria</taxon>
        <taxon>Pseudomonadati</taxon>
        <taxon>Bacteroidota</taxon>
        <taxon>Sphingobacteriia</taxon>
        <taxon>Sphingobacteriales</taxon>
        <taxon>Sphingobacteriaceae</taxon>
        <taxon>Mucilaginibacter</taxon>
    </lineage>
</organism>
<feature type="transmembrane region" description="Helical" evidence="1">
    <location>
        <begin position="6"/>
        <end position="27"/>
    </location>
</feature>
<comment type="caution">
    <text evidence="3">The sequence shown here is derived from an EMBL/GenBank/DDBJ whole genome shotgun (WGS) entry which is preliminary data.</text>
</comment>
<feature type="transmembrane region" description="Helical" evidence="1">
    <location>
        <begin position="34"/>
        <end position="51"/>
    </location>
</feature>
<protein>
    <recommendedName>
        <fullName evidence="2">LiaI-LiaF-like transmembrane region domain-containing protein</fullName>
    </recommendedName>
</protein>
<evidence type="ECO:0000313" key="4">
    <source>
        <dbReference type="Proteomes" id="UP000662074"/>
    </source>
</evidence>
<keyword evidence="4" id="KW-1185">Reference proteome</keyword>
<keyword evidence="1" id="KW-0812">Transmembrane</keyword>
<reference evidence="3" key="1">
    <citation type="journal article" date="2014" name="Int. J. Syst. Evol. Microbiol.">
        <title>Complete genome sequence of Corynebacterium casei LMG S-19264T (=DSM 44701T), isolated from a smear-ripened cheese.</title>
        <authorList>
            <consortium name="US DOE Joint Genome Institute (JGI-PGF)"/>
            <person name="Walter F."/>
            <person name="Albersmeier A."/>
            <person name="Kalinowski J."/>
            <person name="Ruckert C."/>
        </authorList>
    </citation>
    <scope>NUCLEOTIDE SEQUENCE</scope>
    <source>
        <strain evidence="3">CCM 8711</strain>
    </source>
</reference>
<keyword evidence="1" id="KW-0472">Membrane</keyword>